<evidence type="ECO:0000313" key="2">
    <source>
        <dbReference type="EMBL" id="SEG97977.1"/>
    </source>
</evidence>
<reference evidence="2 3" key="1">
    <citation type="submission" date="2016-10" db="EMBL/GenBank/DDBJ databases">
        <authorList>
            <person name="de Groot N.N."/>
        </authorList>
    </citation>
    <scope>NUCLEOTIDE SEQUENCE [LARGE SCALE GENOMIC DNA]</scope>
    <source>
        <strain evidence="2 3">CGMCC 4.7037</strain>
    </source>
</reference>
<dbReference type="InterPro" id="IPR029058">
    <property type="entry name" value="AB_hydrolase_fold"/>
</dbReference>
<dbReference type="PANTHER" id="PTHR46623">
    <property type="entry name" value="CARBOXYMETHYLENEBUTENOLIDASE-RELATED"/>
    <property type="match status" value="1"/>
</dbReference>
<dbReference type="Proteomes" id="UP000236732">
    <property type="component" value="Unassembled WGS sequence"/>
</dbReference>
<dbReference type="RefSeq" id="WP_103960081.1">
    <property type="nucleotide sequence ID" value="NZ_FNVT01000011.1"/>
</dbReference>
<name>A0A1H6EJC2_9ACTN</name>
<gene>
    <name evidence="2" type="ORF">SAMN05444920_111136</name>
</gene>
<keyword evidence="2" id="KW-0378">Hydrolase</keyword>
<accession>A0A1H6EJC2</accession>
<keyword evidence="3" id="KW-1185">Reference proteome</keyword>
<dbReference type="InterPro" id="IPR002925">
    <property type="entry name" value="Dienelactn_hydro"/>
</dbReference>
<dbReference type="GO" id="GO:0016787">
    <property type="term" value="F:hydrolase activity"/>
    <property type="evidence" value="ECO:0007669"/>
    <property type="project" value="UniProtKB-KW"/>
</dbReference>
<proteinExistence type="predicted"/>
<protein>
    <submittedName>
        <fullName evidence="2">Dienelactone hydrolase</fullName>
    </submittedName>
</protein>
<dbReference type="Pfam" id="PF01738">
    <property type="entry name" value="DLH"/>
    <property type="match status" value="1"/>
</dbReference>
<evidence type="ECO:0000313" key="3">
    <source>
        <dbReference type="Proteomes" id="UP000236732"/>
    </source>
</evidence>
<organism evidence="2 3">
    <name type="scientific">Nonomuraea solani</name>
    <dbReference type="NCBI Taxonomy" id="1144553"/>
    <lineage>
        <taxon>Bacteria</taxon>
        <taxon>Bacillati</taxon>
        <taxon>Actinomycetota</taxon>
        <taxon>Actinomycetes</taxon>
        <taxon>Streptosporangiales</taxon>
        <taxon>Streptosporangiaceae</taxon>
        <taxon>Nonomuraea</taxon>
    </lineage>
</organism>
<dbReference type="Gene3D" id="3.40.50.1820">
    <property type="entry name" value="alpha/beta hydrolase"/>
    <property type="match status" value="1"/>
</dbReference>
<dbReference type="AlphaFoldDB" id="A0A1H6EJC2"/>
<dbReference type="SUPFAM" id="SSF53474">
    <property type="entry name" value="alpha/beta-Hydrolases"/>
    <property type="match status" value="1"/>
</dbReference>
<dbReference type="EMBL" id="FNVT01000011">
    <property type="protein sequence ID" value="SEG97977.1"/>
    <property type="molecule type" value="Genomic_DNA"/>
</dbReference>
<dbReference type="InterPro" id="IPR051049">
    <property type="entry name" value="Dienelactone_hydrolase-like"/>
</dbReference>
<feature type="domain" description="Dienelactone hydrolase" evidence="1">
    <location>
        <begin position="4"/>
        <end position="190"/>
    </location>
</feature>
<sequence length="192" mass="20592">MAEVLVFHHSCGLTPGVREFAEALGRAGHTVHVPDLYEGRVFGTLEEGAAHAQEIGFGTIIERGKAFAEKLPADVVYAGFSLGVLPAQMLAQTRTGAKGALLMEACVPVTEFGDGWPQGVPVEVHGMDKDEFFAGEGDLEAARALVETAADAELFLYPGDRHLFADPGLPSYDEQAAALLRERVLAFLDRVR</sequence>
<dbReference type="OrthoDB" id="2834584at2"/>
<evidence type="ECO:0000259" key="1">
    <source>
        <dbReference type="Pfam" id="PF01738"/>
    </source>
</evidence>
<dbReference type="PANTHER" id="PTHR46623:SF6">
    <property type="entry name" value="ALPHA_BETA-HYDROLASES SUPERFAMILY PROTEIN"/>
    <property type="match status" value="1"/>
</dbReference>